<evidence type="ECO:0000259" key="5">
    <source>
        <dbReference type="PROSITE" id="PS51471"/>
    </source>
</evidence>
<dbReference type="InterPro" id="IPR026992">
    <property type="entry name" value="DIOX_N"/>
</dbReference>
<dbReference type="Pfam" id="PF14226">
    <property type="entry name" value="DIOX_N"/>
    <property type="match status" value="1"/>
</dbReference>
<evidence type="ECO:0000256" key="1">
    <source>
        <dbReference type="ARBA" id="ARBA00004792"/>
    </source>
</evidence>
<dbReference type="eggNOG" id="COG3491">
    <property type="taxonomic scope" value="Bacteria"/>
</dbReference>
<organism evidence="6 7">
    <name type="scientific">Gordonia sputi NBRC 100414</name>
    <dbReference type="NCBI Taxonomy" id="1089453"/>
    <lineage>
        <taxon>Bacteria</taxon>
        <taxon>Bacillati</taxon>
        <taxon>Actinomycetota</taxon>
        <taxon>Actinomycetes</taxon>
        <taxon>Mycobacteriales</taxon>
        <taxon>Gordoniaceae</taxon>
        <taxon>Gordonia</taxon>
    </lineage>
</organism>
<sequence>MQKRHSLTTLLLSKKSRNLHMNAPLIPLVDLNSWQTGDAETRRSVAAEVDQALQQSGFLLLANHGVAPTLGTELRAAAKKFFALPASVKAQYETSVGGRGWLPSGKEANSFDGEDSDSNKPDMKESYTIGRDYLTGDPALDKYWFRPNVWPTEVPELQQCATRYMTEMYRLYDDLLRICGEALDLGAEWFIERTSSGTRTLNINRYPSLEEAGAPKEGQFRVGPHTDWSIFTLLDRQVGYGGFQVESNGEWFDAPFVEGALVINIGDLMARWTGDRWRSTRHRVLPPQDQAPKEELISLIQFCDANVDAVVEPMPAPVGVNTDLPAIEAGEYLRRRAQAATVS</sequence>
<comment type="similarity">
    <text evidence="3">Belongs to the iron/ascorbate-dependent oxidoreductase family.</text>
</comment>
<evidence type="ECO:0000256" key="3">
    <source>
        <dbReference type="RuleBase" id="RU003682"/>
    </source>
</evidence>
<evidence type="ECO:0000256" key="4">
    <source>
        <dbReference type="SAM" id="MobiDB-lite"/>
    </source>
</evidence>
<gene>
    <name evidence="6" type="ORF">GOSPT_071_00050</name>
</gene>
<dbReference type="InterPro" id="IPR050231">
    <property type="entry name" value="Iron_ascorbate_oxido_reductase"/>
</dbReference>
<keyword evidence="3" id="KW-0408">Iron</keyword>
<dbReference type="PANTHER" id="PTHR47990">
    <property type="entry name" value="2-OXOGLUTARATE (2OG) AND FE(II)-DEPENDENT OXYGENASE SUPERFAMILY PROTEIN-RELATED"/>
    <property type="match status" value="1"/>
</dbReference>
<accession>H5U1D5</accession>
<dbReference type="InterPro" id="IPR044861">
    <property type="entry name" value="IPNS-like_FE2OG_OXY"/>
</dbReference>
<dbReference type="Gene3D" id="2.60.120.330">
    <property type="entry name" value="B-lactam Antibiotic, Isopenicillin N Synthase, Chain"/>
    <property type="match status" value="1"/>
</dbReference>
<dbReference type="PROSITE" id="PS51471">
    <property type="entry name" value="FE2OG_OXY"/>
    <property type="match status" value="1"/>
</dbReference>
<dbReference type="InterPro" id="IPR027443">
    <property type="entry name" value="IPNS-like_sf"/>
</dbReference>
<keyword evidence="2" id="KW-0045">Antibiotic biosynthesis</keyword>
<protein>
    <submittedName>
        <fullName evidence="6">Putative oxidoreductase</fullName>
    </submittedName>
</protein>
<keyword evidence="7" id="KW-1185">Reference proteome</keyword>
<reference evidence="6 7" key="1">
    <citation type="submission" date="2012-02" db="EMBL/GenBank/DDBJ databases">
        <title>Whole genome shotgun sequence of Gordonia sputi NBRC 100414.</title>
        <authorList>
            <person name="Yoshida I."/>
            <person name="Hosoyama A."/>
            <person name="Tsuchikane K."/>
            <person name="Katsumata H."/>
            <person name="Yamazaki S."/>
            <person name="Fujita N."/>
        </authorList>
    </citation>
    <scope>NUCLEOTIDE SEQUENCE [LARGE SCALE GENOMIC DNA]</scope>
    <source>
        <strain evidence="6 7">NBRC 100414</strain>
    </source>
</reference>
<feature type="region of interest" description="Disordered" evidence="4">
    <location>
        <begin position="101"/>
        <end position="125"/>
    </location>
</feature>
<dbReference type="EMBL" id="BAFC01000071">
    <property type="protein sequence ID" value="GAB39543.1"/>
    <property type="molecule type" value="Genomic_DNA"/>
</dbReference>
<comment type="pathway">
    <text evidence="1">Antibiotic biosynthesis.</text>
</comment>
<dbReference type="InterPro" id="IPR005123">
    <property type="entry name" value="Oxoglu/Fe-dep_dioxygenase_dom"/>
</dbReference>
<dbReference type="AlphaFoldDB" id="H5U1D5"/>
<keyword evidence="3" id="KW-0560">Oxidoreductase</keyword>
<dbReference type="SUPFAM" id="SSF51197">
    <property type="entry name" value="Clavaminate synthase-like"/>
    <property type="match status" value="1"/>
</dbReference>
<dbReference type="GO" id="GO:0046872">
    <property type="term" value="F:metal ion binding"/>
    <property type="evidence" value="ECO:0007669"/>
    <property type="project" value="UniProtKB-KW"/>
</dbReference>
<evidence type="ECO:0000313" key="6">
    <source>
        <dbReference type="EMBL" id="GAB39543.1"/>
    </source>
</evidence>
<dbReference type="Pfam" id="PF03171">
    <property type="entry name" value="2OG-FeII_Oxy"/>
    <property type="match status" value="1"/>
</dbReference>
<evidence type="ECO:0000256" key="2">
    <source>
        <dbReference type="ARBA" id="ARBA00023194"/>
    </source>
</evidence>
<dbReference type="GO" id="GO:0017000">
    <property type="term" value="P:antibiotic biosynthetic process"/>
    <property type="evidence" value="ECO:0007669"/>
    <property type="project" value="UniProtKB-KW"/>
</dbReference>
<keyword evidence="3" id="KW-0479">Metal-binding</keyword>
<name>H5U1D5_9ACTN</name>
<feature type="domain" description="Fe2OG dioxygenase" evidence="5">
    <location>
        <begin position="194"/>
        <end position="305"/>
    </location>
</feature>
<dbReference type="GO" id="GO:0016491">
    <property type="term" value="F:oxidoreductase activity"/>
    <property type="evidence" value="ECO:0007669"/>
    <property type="project" value="UniProtKB-KW"/>
</dbReference>
<proteinExistence type="inferred from homology"/>
<comment type="caution">
    <text evidence="6">The sequence shown here is derived from an EMBL/GenBank/DDBJ whole genome shotgun (WGS) entry which is preliminary data.</text>
</comment>
<dbReference type="Proteomes" id="UP000005845">
    <property type="component" value="Unassembled WGS sequence"/>
</dbReference>
<evidence type="ECO:0000313" key="7">
    <source>
        <dbReference type="Proteomes" id="UP000005845"/>
    </source>
</evidence>